<gene>
    <name evidence="1" type="ORF">H9L15_10545</name>
</gene>
<accession>A0ABX6SZK4</accession>
<dbReference type="GO" id="GO:0016779">
    <property type="term" value="F:nucleotidyltransferase activity"/>
    <property type="evidence" value="ECO:0007669"/>
    <property type="project" value="UniProtKB-KW"/>
</dbReference>
<dbReference type="InterPro" id="IPR029044">
    <property type="entry name" value="Nucleotide-diphossugar_trans"/>
</dbReference>
<evidence type="ECO:0000313" key="1">
    <source>
        <dbReference type="EMBL" id="QNP42614.1"/>
    </source>
</evidence>
<keyword evidence="2" id="KW-1185">Reference proteome</keyword>
<protein>
    <submittedName>
        <fullName evidence="1">2-C-methyl-D-erythritol 4-phosphate cytidylyltransferase</fullName>
    </submittedName>
</protein>
<keyword evidence="1" id="KW-0808">Transferase</keyword>
<dbReference type="SUPFAM" id="SSF53448">
    <property type="entry name" value="Nucleotide-diphospho-sugar transferases"/>
    <property type="match status" value="1"/>
</dbReference>
<organism evidence="1 2">
    <name type="scientific">Sphingomonas daechungensis</name>
    <dbReference type="NCBI Taxonomy" id="1176646"/>
    <lineage>
        <taxon>Bacteria</taxon>
        <taxon>Pseudomonadati</taxon>
        <taxon>Pseudomonadota</taxon>
        <taxon>Alphaproteobacteria</taxon>
        <taxon>Sphingomonadales</taxon>
        <taxon>Sphingomonadaceae</taxon>
        <taxon>Sphingomonas</taxon>
    </lineage>
</organism>
<proteinExistence type="predicted"/>
<evidence type="ECO:0000313" key="2">
    <source>
        <dbReference type="Proteomes" id="UP000516134"/>
    </source>
</evidence>
<dbReference type="EMBL" id="CP060780">
    <property type="protein sequence ID" value="QNP42614.1"/>
    <property type="molecule type" value="Genomic_DNA"/>
</dbReference>
<sequence>MSVTALIVAAGKGERLGGEVPKQYQSLGAARSFVGRWRPSSGIRRSIRSG</sequence>
<dbReference type="Proteomes" id="UP000516134">
    <property type="component" value="Chromosome"/>
</dbReference>
<reference evidence="1 2" key="1">
    <citation type="submission" date="2020-08" db="EMBL/GenBank/DDBJ databases">
        <title>Genome sequence of Sphingomonas daechungensis KACC 18115T.</title>
        <authorList>
            <person name="Hyun D.-W."/>
            <person name="Bae J.-W."/>
        </authorList>
    </citation>
    <scope>NUCLEOTIDE SEQUENCE [LARGE SCALE GENOMIC DNA]</scope>
    <source>
        <strain evidence="1 2">KACC 18115</strain>
    </source>
</reference>
<name>A0ABX6SZK4_9SPHN</name>
<dbReference type="Gene3D" id="3.90.550.10">
    <property type="entry name" value="Spore Coat Polysaccharide Biosynthesis Protein SpsA, Chain A"/>
    <property type="match status" value="1"/>
</dbReference>
<keyword evidence="1" id="KW-0548">Nucleotidyltransferase</keyword>